<evidence type="ECO:0000313" key="3">
    <source>
        <dbReference type="Proteomes" id="UP000019024"/>
    </source>
</evidence>
<dbReference type="KEGG" id="hlr:HALLA_13555"/>
<proteinExistence type="predicted"/>
<dbReference type="Proteomes" id="UP000019024">
    <property type="component" value="Chromosome"/>
</dbReference>
<accession>W0JVF0</accession>
<feature type="region of interest" description="Disordered" evidence="1">
    <location>
        <begin position="1"/>
        <end position="23"/>
    </location>
</feature>
<evidence type="ECO:0000256" key="1">
    <source>
        <dbReference type="SAM" id="MobiDB-lite"/>
    </source>
</evidence>
<gene>
    <name evidence="2" type="ORF">HALLA_13555</name>
</gene>
<organism evidence="2 3">
    <name type="scientific">Halostagnicola larsenii XH-48</name>
    <dbReference type="NCBI Taxonomy" id="797299"/>
    <lineage>
        <taxon>Archaea</taxon>
        <taxon>Methanobacteriati</taxon>
        <taxon>Methanobacteriota</taxon>
        <taxon>Stenosarchaea group</taxon>
        <taxon>Halobacteria</taxon>
        <taxon>Halobacteriales</taxon>
        <taxon>Natrialbaceae</taxon>
        <taxon>Halostagnicola</taxon>
    </lineage>
</organism>
<dbReference type="EMBL" id="CP007055">
    <property type="protein sequence ID" value="AHG01033.1"/>
    <property type="molecule type" value="Genomic_DNA"/>
</dbReference>
<name>W0JVF0_9EURY</name>
<protein>
    <submittedName>
        <fullName evidence="2">Uncharacterized protein</fullName>
    </submittedName>
</protein>
<dbReference type="HOGENOM" id="CLU_3147863_0_0_2"/>
<evidence type="ECO:0000313" key="2">
    <source>
        <dbReference type="EMBL" id="AHG01033.1"/>
    </source>
</evidence>
<keyword evidence="3" id="KW-1185">Reference proteome</keyword>
<dbReference type="AlphaFoldDB" id="W0JVF0"/>
<sequence length="48" mass="5181">MDSHDLQEPLRTVSSPVSSGGGSFETLVNLEAVIDRVRGLRGVHGDWC</sequence>
<reference evidence="2 3" key="1">
    <citation type="submission" date="2014-01" db="EMBL/GenBank/DDBJ databases">
        <authorList>
            <consortium name="DOE Joint Genome Institute"/>
            <person name="Anderson I."/>
            <person name="Huntemann M."/>
            <person name="Han J."/>
            <person name="Chen A."/>
            <person name="Kyrpides N."/>
            <person name="Mavromatis K."/>
            <person name="Markowitz V."/>
            <person name="Palaniappan K."/>
            <person name="Ivanova N."/>
            <person name="Schaumberg A."/>
            <person name="Pati A."/>
            <person name="Liolios K."/>
            <person name="Nordberg H.P."/>
            <person name="Cantor M.N."/>
            <person name="Hua S.X."/>
            <person name="Woyke T."/>
        </authorList>
    </citation>
    <scope>NUCLEOTIDE SEQUENCE [LARGE SCALE GENOMIC DNA]</scope>
    <source>
        <strain evidence="2 3">XH-48</strain>
    </source>
</reference>